<proteinExistence type="predicted"/>
<gene>
    <name evidence="1" type="ORF">ALP17_101548</name>
</gene>
<accession>A0A3M5ZY56</accession>
<comment type="caution">
    <text evidence="1">The sequence shown here is derived from an EMBL/GenBank/DDBJ whole genome shotgun (WGS) entry which is preliminary data.</text>
</comment>
<sequence>MRQPVGACTPDCEQVHNMLRIRGTVGQWPVDLTLELDEGDWAQLGAQLKAAAPDASTPVVESKPLNQDDRLWQVAQELLQKAGQMSGPDLLGQLEGLAGSTAAGKHLLVRLRHCANVKVESSGDAPLYSWTEVT</sequence>
<organism evidence="1 2">
    <name type="scientific">Pseudomonas savastanoi</name>
    <name type="common">Pseudomonas syringae pv. savastanoi</name>
    <dbReference type="NCBI Taxonomy" id="29438"/>
    <lineage>
        <taxon>Bacteria</taxon>
        <taxon>Pseudomonadati</taxon>
        <taxon>Pseudomonadota</taxon>
        <taxon>Gammaproteobacteria</taxon>
        <taxon>Pseudomonadales</taxon>
        <taxon>Pseudomonadaceae</taxon>
        <taxon>Pseudomonas</taxon>
    </lineage>
</organism>
<dbReference type="Proteomes" id="UP000270795">
    <property type="component" value="Unassembled WGS sequence"/>
</dbReference>
<evidence type="ECO:0000313" key="1">
    <source>
        <dbReference type="EMBL" id="RMV11861.1"/>
    </source>
</evidence>
<protein>
    <submittedName>
        <fullName evidence="1">Uncharacterized protein</fullName>
    </submittedName>
</protein>
<dbReference type="EMBL" id="RBUM01000379">
    <property type="protein sequence ID" value="RMV11861.1"/>
    <property type="molecule type" value="Genomic_DNA"/>
</dbReference>
<reference evidence="1 2" key="1">
    <citation type="submission" date="2018-08" db="EMBL/GenBank/DDBJ databases">
        <title>Recombination of ecologically and evolutionarily significant loci maintains genetic cohesion in the Pseudomonas syringae species complex.</title>
        <authorList>
            <person name="Dillon M."/>
            <person name="Thakur S."/>
            <person name="Almeida R.N.D."/>
            <person name="Weir B.S."/>
            <person name="Guttman D.S."/>
        </authorList>
    </citation>
    <scope>NUCLEOTIDE SEQUENCE [LARGE SCALE GENOMIC DNA]</scope>
    <source>
        <strain evidence="1 2">ICMP 11899</strain>
    </source>
</reference>
<name>A0A3M5ZY56_PSESS</name>
<dbReference type="AlphaFoldDB" id="A0A3M5ZY56"/>
<evidence type="ECO:0000313" key="2">
    <source>
        <dbReference type="Proteomes" id="UP000270795"/>
    </source>
</evidence>